<dbReference type="GO" id="GO:0003677">
    <property type="term" value="F:DNA binding"/>
    <property type="evidence" value="ECO:0007669"/>
    <property type="project" value="UniProtKB-UniRule"/>
</dbReference>
<evidence type="ECO:0000256" key="11">
    <source>
        <dbReference type="SAM" id="MobiDB-lite"/>
    </source>
</evidence>
<dbReference type="InterPro" id="IPR001356">
    <property type="entry name" value="HD"/>
</dbReference>
<keyword evidence="6" id="KW-0804">Transcription</keyword>
<dbReference type="AlphaFoldDB" id="A0AAF1B1A8"/>
<dbReference type="PANTHER" id="PTHR46998:SF2">
    <property type="entry name" value="WUSCHEL-RELATED HOMEOBOX 11"/>
    <property type="match status" value="1"/>
</dbReference>
<comment type="subcellular location">
    <subcellularLocation>
        <location evidence="1 9 10">Nucleus</location>
    </subcellularLocation>
</comment>
<name>A0AAF1B1A8_DAUCS</name>
<dbReference type="Pfam" id="PF00046">
    <property type="entry name" value="Homeodomain"/>
    <property type="match status" value="1"/>
</dbReference>
<dbReference type="EMBL" id="CP093347">
    <property type="protein sequence ID" value="WOH00036.1"/>
    <property type="molecule type" value="Genomic_DNA"/>
</dbReference>
<evidence type="ECO:0000313" key="13">
    <source>
        <dbReference type="EMBL" id="WOH00036.1"/>
    </source>
</evidence>
<keyword evidence="7 9" id="KW-0539">Nucleus</keyword>
<keyword evidence="2" id="KW-0217">Developmental protein</keyword>
<dbReference type="SMART" id="SM00389">
    <property type="entry name" value="HOX"/>
    <property type="match status" value="1"/>
</dbReference>
<evidence type="ECO:0000313" key="14">
    <source>
        <dbReference type="Proteomes" id="UP000077755"/>
    </source>
</evidence>
<dbReference type="PROSITE" id="PS50071">
    <property type="entry name" value="HOMEOBOX_2"/>
    <property type="match status" value="1"/>
</dbReference>
<accession>A0AAF1B1A8</accession>
<keyword evidence="3" id="KW-0805">Transcription regulation</keyword>
<dbReference type="GO" id="GO:0048830">
    <property type="term" value="P:adventitious root development"/>
    <property type="evidence" value="ECO:0007669"/>
    <property type="project" value="InterPro"/>
</dbReference>
<gene>
    <name evidence="13" type="ORF">DCAR_0519392</name>
</gene>
<evidence type="ECO:0000256" key="7">
    <source>
        <dbReference type="ARBA" id="ARBA00023242"/>
    </source>
</evidence>
<protein>
    <recommendedName>
        <fullName evidence="12">Homeobox domain-containing protein</fullName>
    </recommendedName>
</protein>
<dbReference type="Gene3D" id="1.10.10.60">
    <property type="entry name" value="Homeodomain-like"/>
    <property type="match status" value="1"/>
</dbReference>
<evidence type="ECO:0000256" key="8">
    <source>
        <dbReference type="ARBA" id="ARBA00024040"/>
    </source>
</evidence>
<evidence type="ECO:0000256" key="6">
    <source>
        <dbReference type="ARBA" id="ARBA00023163"/>
    </source>
</evidence>
<evidence type="ECO:0000256" key="2">
    <source>
        <dbReference type="ARBA" id="ARBA00022473"/>
    </source>
</evidence>
<comment type="similarity">
    <text evidence="8">Belongs to the WUS homeobox family.</text>
</comment>
<dbReference type="InterPro" id="IPR044558">
    <property type="entry name" value="WOX11-like"/>
</dbReference>
<dbReference type="PANTHER" id="PTHR46998">
    <property type="entry name" value="WUSCHEL-RELATED HOMEOBOX 11"/>
    <property type="match status" value="1"/>
</dbReference>
<dbReference type="SUPFAM" id="SSF46689">
    <property type="entry name" value="Homeodomain-like"/>
    <property type="match status" value="1"/>
</dbReference>
<keyword evidence="4 9" id="KW-0238">DNA-binding</keyword>
<evidence type="ECO:0000256" key="4">
    <source>
        <dbReference type="ARBA" id="ARBA00023125"/>
    </source>
</evidence>
<evidence type="ECO:0000256" key="3">
    <source>
        <dbReference type="ARBA" id="ARBA00023015"/>
    </source>
</evidence>
<reference evidence="13" key="2">
    <citation type="submission" date="2022-03" db="EMBL/GenBank/DDBJ databases">
        <title>Draft title - Genomic analysis of global carrot germplasm unveils the trajectory of domestication and the origin of high carotenoid orange carrot.</title>
        <authorList>
            <person name="Iorizzo M."/>
            <person name="Ellison S."/>
            <person name="Senalik D."/>
            <person name="Macko-Podgorni A."/>
            <person name="Grzebelus D."/>
            <person name="Bostan H."/>
            <person name="Rolling W."/>
            <person name="Curaba J."/>
            <person name="Simon P."/>
        </authorList>
    </citation>
    <scope>NUCLEOTIDE SEQUENCE</scope>
    <source>
        <tissue evidence="13">Leaf</tissue>
    </source>
</reference>
<feature type="domain" description="Homeobox" evidence="12">
    <location>
        <begin position="27"/>
        <end position="92"/>
    </location>
</feature>
<sequence length="234" mass="26592">MQESHQSPNRQPNDRTAASGSGSKTTNETVRVRWKPTPQQITILEHIFNSGTVNPPKDVTTNIRKQLEQFGPVEDVNIFYWFQNRRSRWSRRMRQMRSEDSAAPVDSVCSGVNNHMNLSHPGFTFEPSTQPCFFSDYNANIDFYNPSGPYTNHNYQQNSGASMFPDNYQQNVNPAGCIRVFINGKATKLATRPLDMRGMFGQDLILVHPTGLPVDEFGFDLQHGESYFLVPKPT</sequence>
<feature type="compositionally biased region" description="Polar residues" evidence="11">
    <location>
        <begin position="1"/>
        <end position="29"/>
    </location>
</feature>
<dbReference type="InterPro" id="IPR009057">
    <property type="entry name" value="Homeodomain-like_sf"/>
</dbReference>
<dbReference type="Proteomes" id="UP000077755">
    <property type="component" value="Chromosome 5"/>
</dbReference>
<evidence type="ECO:0000259" key="12">
    <source>
        <dbReference type="PROSITE" id="PS50071"/>
    </source>
</evidence>
<keyword evidence="14" id="KW-1185">Reference proteome</keyword>
<evidence type="ECO:0000256" key="9">
    <source>
        <dbReference type="PROSITE-ProRule" id="PRU00108"/>
    </source>
</evidence>
<feature type="DNA-binding region" description="Homeobox" evidence="9">
    <location>
        <begin position="29"/>
        <end position="93"/>
    </location>
</feature>
<evidence type="ECO:0000256" key="5">
    <source>
        <dbReference type="ARBA" id="ARBA00023155"/>
    </source>
</evidence>
<dbReference type="GO" id="GO:0005634">
    <property type="term" value="C:nucleus"/>
    <property type="evidence" value="ECO:0007669"/>
    <property type="project" value="UniProtKB-SubCell"/>
</dbReference>
<evidence type="ECO:0000256" key="10">
    <source>
        <dbReference type="RuleBase" id="RU000682"/>
    </source>
</evidence>
<evidence type="ECO:0000256" key="1">
    <source>
        <dbReference type="ARBA" id="ARBA00004123"/>
    </source>
</evidence>
<feature type="region of interest" description="Disordered" evidence="11">
    <location>
        <begin position="1"/>
        <end position="31"/>
    </location>
</feature>
<keyword evidence="5 9" id="KW-0371">Homeobox</keyword>
<reference evidence="13" key="1">
    <citation type="journal article" date="2016" name="Nat. Genet.">
        <title>A high-quality carrot genome assembly provides new insights into carotenoid accumulation and asterid genome evolution.</title>
        <authorList>
            <person name="Iorizzo M."/>
            <person name="Ellison S."/>
            <person name="Senalik D."/>
            <person name="Zeng P."/>
            <person name="Satapoomin P."/>
            <person name="Huang J."/>
            <person name="Bowman M."/>
            <person name="Iovene M."/>
            <person name="Sanseverino W."/>
            <person name="Cavagnaro P."/>
            <person name="Yildiz M."/>
            <person name="Macko-Podgorni A."/>
            <person name="Moranska E."/>
            <person name="Grzebelus E."/>
            <person name="Grzebelus D."/>
            <person name="Ashrafi H."/>
            <person name="Zheng Z."/>
            <person name="Cheng S."/>
            <person name="Spooner D."/>
            <person name="Van Deynze A."/>
            <person name="Simon P."/>
        </authorList>
    </citation>
    <scope>NUCLEOTIDE SEQUENCE</scope>
    <source>
        <tissue evidence="13">Leaf</tissue>
    </source>
</reference>
<organism evidence="13 14">
    <name type="scientific">Daucus carota subsp. sativus</name>
    <name type="common">Carrot</name>
    <dbReference type="NCBI Taxonomy" id="79200"/>
    <lineage>
        <taxon>Eukaryota</taxon>
        <taxon>Viridiplantae</taxon>
        <taxon>Streptophyta</taxon>
        <taxon>Embryophyta</taxon>
        <taxon>Tracheophyta</taxon>
        <taxon>Spermatophyta</taxon>
        <taxon>Magnoliopsida</taxon>
        <taxon>eudicotyledons</taxon>
        <taxon>Gunneridae</taxon>
        <taxon>Pentapetalae</taxon>
        <taxon>asterids</taxon>
        <taxon>campanulids</taxon>
        <taxon>Apiales</taxon>
        <taxon>Apiaceae</taxon>
        <taxon>Apioideae</taxon>
        <taxon>Scandiceae</taxon>
        <taxon>Daucinae</taxon>
        <taxon>Daucus</taxon>
        <taxon>Daucus sect. Daucus</taxon>
    </lineage>
</organism>
<proteinExistence type="inferred from homology"/>
<dbReference type="GO" id="GO:0003700">
    <property type="term" value="F:DNA-binding transcription factor activity"/>
    <property type="evidence" value="ECO:0007669"/>
    <property type="project" value="InterPro"/>
</dbReference>